<dbReference type="OrthoDB" id="3756639at2759"/>
<protein>
    <submittedName>
        <fullName evidence="1">Uncharacterized protein</fullName>
    </submittedName>
</protein>
<dbReference type="AlphaFoldDB" id="A0A6G1J8S3"/>
<proteinExistence type="predicted"/>
<organism evidence="1 2">
    <name type="scientific">Lentithecium fluviatile CBS 122367</name>
    <dbReference type="NCBI Taxonomy" id="1168545"/>
    <lineage>
        <taxon>Eukaryota</taxon>
        <taxon>Fungi</taxon>
        <taxon>Dikarya</taxon>
        <taxon>Ascomycota</taxon>
        <taxon>Pezizomycotina</taxon>
        <taxon>Dothideomycetes</taxon>
        <taxon>Pleosporomycetidae</taxon>
        <taxon>Pleosporales</taxon>
        <taxon>Massarineae</taxon>
        <taxon>Lentitheciaceae</taxon>
        <taxon>Lentithecium</taxon>
    </lineage>
</organism>
<reference evidence="1" key="1">
    <citation type="journal article" date="2020" name="Stud. Mycol.">
        <title>101 Dothideomycetes genomes: a test case for predicting lifestyles and emergence of pathogens.</title>
        <authorList>
            <person name="Haridas S."/>
            <person name="Albert R."/>
            <person name="Binder M."/>
            <person name="Bloem J."/>
            <person name="Labutti K."/>
            <person name="Salamov A."/>
            <person name="Andreopoulos B."/>
            <person name="Baker S."/>
            <person name="Barry K."/>
            <person name="Bills G."/>
            <person name="Bluhm B."/>
            <person name="Cannon C."/>
            <person name="Castanera R."/>
            <person name="Culley D."/>
            <person name="Daum C."/>
            <person name="Ezra D."/>
            <person name="Gonzalez J."/>
            <person name="Henrissat B."/>
            <person name="Kuo A."/>
            <person name="Liang C."/>
            <person name="Lipzen A."/>
            <person name="Lutzoni F."/>
            <person name="Magnuson J."/>
            <person name="Mondo S."/>
            <person name="Nolan M."/>
            <person name="Ohm R."/>
            <person name="Pangilinan J."/>
            <person name="Park H.-J."/>
            <person name="Ramirez L."/>
            <person name="Alfaro M."/>
            <person name="Sun H."/>
            <person name="Tritt A."/>
            <person name="Yoshinaga Y."/>
            <person name="Zwiers L.-H."/>
            <person name="Turgeon B."/>
            <person name="Goodwin S."/>
            <person name="Spatafora J."/>
            <person name="Crous P."/>
            <person name="Grigoriev I."/>
        </authorList>
    </citation>
    <scope>NUCLEOTIDE SEQUENCE</scope>
    <source>
        <strain evidence="1">CBS 122367</strain>
    </source>
</reference>
<dbReference type="EMBL" id="MU005576">
    <property type="protein sequence ID" value="KAF2686620.1"/>
    <property type="molecule type" value="Genomic_DNA"/>
</dbReference>
<evidence type="ECO:0000313" key="2">
    <source>
        <dbReference type="Proteomes" id="UP000799291"/>
    </source>
</evidence>
<name>A0A6G1J8S3_9PLEO</name>
<keyword evidence="2" id="KW-1185">Reference proteome</keyword>
<accession>A0A6G1J8S3</accession>
<evidence type="ECO:0000313" key="1">
    <source>
        <dbReference type="EMBL" id="KAF2686620.1"/>
    </source>
</evidence>
<dbReference type="Proteomes" id="UP000799291">
    <property type="component" value="Unassembled WGS sequence"/>
</dbReference>
<gene>
    <name evidence="1" type="ORF">K458DRAFT_297482</name>
</gene>
<sequence>MFDVGVSNVADNLYDSSLVVEKVGENKCDKCDTCENCPERPACQENCKNPPPQSCGFYADCAEKELGCGPSGYPIRYGQKNCLAFSRNLDYFTVQGQNFIWGTMSCLQQFLSPLIQNCDETCSSISTKAFASHPKCYTDNGFCSLGCGDILVLLAVVNKDLLESGEQIFETAKICLSNASATLKGCAGEILWETRNNYLPVPVFRIAIGCGDEASAGGKRR</sequence>